<proteinExistence type="predicted"/>
<dbReference type="ExpressionAtlas" id="A0A1D6HRX3">
    <property type="expression patterns" value="baseline and differential"/>
</dbReference>
<dbReference type="eggNOG" id="ENOG502QSWW">
    <property type="taxonomic scope" value="Eukaryota"/>
</dbReference>
<accession>A0A1D6HRX3</accession>
<name>A0A1D6HRX3_MAIZE</name>
<dbReference type="InParanoid" id="A0A1D6HRX3"/>
<evidence type="ECO:0000313" key="1">
    <source>
        <dbReference type="EMBL" id="ONM51226.1"/>
    </source>
</evidence>
<reference evidence="1" key="1">
    <citation type="submission" date="2015-12" db="EMBL/GenBank/DDBJ databases">
        <title>Update maize B73 reference genome by single molecule sequencing technologies.</title>
        <authorList>
            <consortium name="Maize Genome Sequencing Project"/>
            <person name="Ware D."/>
        </authorList>
    </citation>
    <scope>NUCLEOTIDE SEQUENCE [LARGE SCALE GENOMIC DNA]</scope>
    <source>
        <tissue evidence="1">Seedling</tissue>
    </source>
</reference>
<dbReference type="EMBL" id="CM007650">
    <property type="protein sequence ID" value="ONM51226.1"/>
    <property type="molecule type" value="Genomic_DNA"/>
</dbReference>
<dbReference type="AlphaFoldDB" id="A0A1D6HRX3"/>
<dbReference type="PANTHER" id="PTHR31325">
    <property type="entry name" value="OS01G0798800 PROTEIN-RELATED"/>
    <property type="match status" value="1"/>
</dbReference>
<sequence length="235" mass="25460">MAARSPRGAVPDGSLATTPKVTMLSQEIYNEVMISCGFGSSSTTAGTSGIILTWHIATCILEVRHPYQCGGGGCQEQLNRHKIAATHLSRYCAYLMAWYPDLLPDHEEWSTALYETVKDDARRALAGCSAGCAAVLGPEAEYVSRPVIQSLSVYSRHEGLRKGVVLGKQLVELMEGEETAWMVLAEFWSEMILTREKRNKEKGKNGGIVSVASENNSDNGDVLIIFAGCAADDAQ</sequence>
<gene>
    <name evidence="1" type="ORF">ZEAMMB73_Zm00001d018748</name>
</gene>
<protein>
    <submittedName>
        <fullName evidence="1">Ustilago maydis induced11</fullName>
    </submittedName>
</protein>
<organism evidence="1">
    <name type="scientific">Zea mays</name>
    <name type="common">Maize</name>
    <dbReference type="NCBI Taxonomy" id="4577"/>
    <lineage>
        <taxon>Eukaryota</taxon>
        <taxon>Viridiplantae</taxon>
        <taxon>Streptophyta</taxon>
        <taxon>Embryophyta</taxon>
        <taxon>Tracheophyta</taxon>
        <taxon>Spermatophyta</taxon>
        <taxon>Magnoliopsida</taxon>
        <taxon>Liliopsida</taxon>
        <taxon>Poales</taxon>
        <taxon>Poaceae</taxon>
        <taxon>PACMAD clade</taxon>
        <taxon>Panicoideae</taxon>
        <taxon>Andropogonodae</taxon>
        <taxon>Andropogoneae</taxon>
        <taxon>Tripsacinae</taxon>
        <taxon>Zea</taxon>
    </lineage>
</organism>